<comment type="caution">
    <text evidence="4">The sequence shown here is derived from an EMBL/GenBank/DDBJ whole genome shotgun (WGS) entry which is preliminary data.</text>
</comment>
<sequence>MKKNIFRALTLFTALSFFTSCLKDDSLVLDPSKSDNVIEFANPAQNDDPTAVYPKYTFGFDIKSAVDQTIEVSYSGPKVGAPQDITVNVAPLTDGVAVKAYNDENGTSYTQMPAANYKVNATSVVIKKGQSRASFTITYATDKFDLNKQYVLPLKITSVSSGTISGNYNTILLSVAARNKYDGVYRSTGVFNHPTLGPRNIDRDKTLRTVNANTVSTEIGDIGGSMNLVVNEADNTVTIVGQVSASQPLIPVAGKTNTYDPTTKTFKLNYQYTGGGGFRVVNENIKLK</sequence>
<dbReference type="OrthoDB" id="740324at2"/>
<feature type="domain" description="BT-3044-like C-terminal" evidence="3">
    <location>
        <begin position="170"/>
        <end position="283"/>
    </location>
</feature>
<feature type="signal peptide" evidence="1">
    <location>
        <begin position="1"/>
        <end position="23"/>
    </location>
</feature>
<reference evidence="4 5" key="1">
    <citation type="submission" date="2019-07" db="EMBL/GenBank/DDBJ databases">
        <authorList>
            <person name="Kim J."/>
        </authorList>
    </citation>
    <scope>NUCLEOTIDE SEQUENCE [LARGE SCALE GENOMIC DNA]</scope>
    <source>
        <strain evidence="4 5">MJ1a</strain>
    </source>
</reference>
<evidence type="ECO:0000313" key="4">
    <source>
        <dbReference type="EMBL" id="TWR28620.1"/>
    </source>
</evidence>
<evidence type="ECO:0000313" key="5">
    <source>
        <dbReference type="Proteomes" id="UP000318010"/>
    </source>
</evidence>
<organism evidence="4 5">
    <name type="scientific">Mucilaginibacter achroorhodeus</name>
    <dbReference type="NCBI Taxonomy" id="2599294"/>
    <lineage>
        <taxon>Bacteria</taxon>
        <taxon>Pseudomonadati</taxon>
        <taxon>Bacteroidota</taxon>
        <taxon>Sphingobacteriia</taxon>
        <taxon>Sphingobacteriales</taxon>
        <taxon>Sphingobacteriaceae</taxon>
        <taxon>Mucilaginibacter</taxon>
    </lineage>
</organism>
<dbReference type="PROSITE" id="PS51257">
    <property type="entry name" value="PROKAR_LIPOPROTEIN"/>
    <property type="match status" value="1"/>
</dbReference>
<dbReference type="Pfam" id="PF14274">
    <property type="entry name" value="BT_3044-like_C"/>
    <property type="match status" value="1"/>
</dbReference>
<dbReference type="Gene3D" id="2.60.40.1740">
    <property type="entry name" value="hypothetical protein (bacova_03559)"/>
    <property type="match status" value="1"/>
</dbReference>
<evidence type="ECO:0000256" key="1">
    <source>
        <dbReference type="SAM" id="SignalP"/>
    </source>
</evidence>
<dbReference type="InterPro" id="IPR013728">
    <property type="entry name" value="BT_3987-like_N"/>
</dbReference>
<evidence type="ECO:0000259" key="2">
    <source>
        <dbReference type="Pfam" id="PF08522"/>
    </source>
</evidence>
<keyword evidence="1" id="KW-0732">Signal</keyword>
<dbReference type="RefSeq" id="WP_146269412.1">
    <property type="nucleotide sequence ID" value="NZ_VOEI01000001.1"/>
</dbReference>
<accession>A0A563UBA3</accession>
<protein>
    <submittedName>
        <fullName evidence="4">DUF1735 domain-containing protein</fullName>
    </submittedName>
</protein>
<dbReference type="InterPro" id="IPR025371">
    <property type="entry name" value="BT_3044-like_C"/>
</dbReference>
<dbReference type="Proteomes" id="UP000318010">
    <property type="component" value="Unassembled WGS sequence"/>
</dbReference>
<dbReference type="Pfam" id="PF08522">
    <property type="entry name" value="BT_3987-like_N"/>
    <property type="match status" value="1"/>
</dbReference>
<proteinExistence type="predicted"/>
<dbReference type="AlphaFoldDB" id="A0A563UBA3"/>
<dbReference type="EMBL" id="VOEI01000001">
    <property type="protein sequence ID" value="TWR28620.1"/>
    <property type="molecule type" value="Genomic_DNA"/>
</dbReference>
<keyword evidence="5" id="KW-1185">Reference proteome</keyword>
<evidence type="ECO:0000259" key="3">
    <source>
        <dbReference type="Pfam" id="PF14274"/>
    </source>
</evidence>
<gene>
    <name evidence="4" type="ORF">FPZ42_05260</name>
</gene>
<name>A0A563UBA3_9SPHI</name>
<feature type="chain" id="PRO_5021878516" evidence="1">
    <location>
        <begin position="24"/>
        <end position="288"/>
    </location>
</feature>
<feature type="domain" description="BT-3987-like N-terminal" evidence="2">
    <location>
        <begin position="57"/>
        <end position="161"/>
    </location>
</feature>